<dbReference type="OrthoDB" id="9797519at2"/>
<gene>
    <name evidence="4" type="ordered locus">Dole_1077</name>
</gene>
<dbReference type="Gene3D" id="3.30.110.60">
    <property type="entry name" value="YhbY-like"/>
    <property type="match status" value="1"/>
</dbReference>
<dbReference type="SUPFAM" id="SSF75471">
    <property type="entry name" value="YhbY-like"/>
    <property type="match status" value="1"/>
</dbReference>
<reference evidence="4 5" key="1">
    <citation type="submission" date="2007-10" db="EMBL/GenBank/DDBJ databases">
        <title>Complete sequence of Desulfococcus oleovorans Hxd3.</title>
        <authorList>
            <consortium name="US DOE Joint Genome Institute"/>
            <person name="Copeland A."/>
            <person name="Lucas S."/>
            <person name="Lapidus A."/>
            <person name="Barry K."/>
            <person name="Glavina del Rio T."/>
            <person name="Dalin E."/>
            <person name="Tice H."/>
            <person name="Pitluck S."/>
            <person name="Kiss H."/>
            <person name="Brettin T."/>
            <person name="Bruce D."/>
            <person name="Detter J.C."/>
            <person name="Han C."/>
            <person name="Schmutz J."/>
            <person name="Larimer F."/>
            <person name="Land M."/>
            <person name="Hauser L."/>
            <person name="Kyrpides N."/>
            <person name="Kim E."/>
            <person name="Wawrik B."/>
            <person name="Richardson P."/>
        </authorList>
    </citation>
    <scope>NUCLEOTIDE SEQUENCE [LARGE SCALE GENOMIC DNA]</scope>
    <source>
        <strain evidence="5">DSM 6200 / JCM 39069 / Hxd3</strain>
    </source>
</reference>
<dbReference type="Pfam" id="PF01985">
    <property type="entry name" value="CRS1_YhbY"/>
    <property type="match status" value="1"/>
</dbReference>
<evidence type="ECO:0000256" key="2">
    <source>
        <dbReference type="PROSITE-ProRule" id="PRU00626"/>
    </source>
</evidence>
<accession>A8ZX30</accession>
<dbReference type="AlphaFoldDB" id="A8ZX30"/>
<evidence type="ECO:0000313" key="4">
    <source>
        <dbReference type="EMBL" id="ABW66886.1"/>
    </source>
</evidence>
<dbReference type="InterPro" id="IPR051925">
    <property type="entry name" value="RNA-binding_domain"/>
</dbReference>
<dbReference type="STRING" id="96561.Dole_1077"/>
<dbReference type="Proteomes" id="UP000008561">
    <property type="component" value="Chromosome"/>
</dbReference>
<keyword evidence="1 2" id="KW-0694">RNA-binding</keyword>
<evidence type="ECO:0000313" key="5">
    <source>
        <dbReference type="Proteomes" id="UP000008561"/>
    </source>
</evidence>
<dbReference type="PANTHER" id="PTHR40065:SF3">
    <property type="entry name" value="RNA-BINDING PROTEIN YHBY"/>
    <property type="match status" value="1"/>
</dbReference>
<dbReference type="PANTHER" id="PTHR40065">
    <property type="entry name" value="RNA-BINDING PROTEIN YHBY"/>
    <property type="match status" value="1"/>
</dbReference>
<organism evidence="4 5">
    <name type="scientific">Desulfosudis oleivorans (strain DSM 6200 / JCM 39069 / Hxd3)</name>
    <name type="common">Desulfococcus oleovorans</name>
    <dbReference type="NCBI Taxonomy" id="96561"/>
    <lineage>
        <taxon>Bacteria</taxon>
        <taxon>Pseudomonadati</taxon>
        <taxon>Thermodesulfobacteriota</taxon>
        <taxon>Desulfobacteria</taxon>
        <taxon>Desulfobacterales</taxon>
        <taxon>Desulfosudaceae</taxon>
        <taxon>Desulfosudis</taxon>
    </lineage>
</organism>
<dbReference type="EMBL" id="CP000859">
    <property type="protein sequence ID" value="ABW66886.1"/>
    <property type="molecule type" value="Genomic_DNA"/>
</dbReference>
<name>A8ZX30_DESOH</name>
<dbReference type="InterPro" id="IPR001890">
    <property type="entry name" value="RNA-binding_CRM"/>
</dbReference>
<evidence type="ECO:0000256" key="1">
    <source>
        <dbReference type="ARBA" id="ARBA00022884"/>
    </source>
</evidence>
<keyword evidence="5" id="KW-1185">Reference proteome</keyword>
<dbReference type="eggNOG" id="COG1534">
    <property type="taxonomic scope" value="Bacteria"/>
</dbReference>
<dbReference type="SMART" id="SM01103">
    <property type="entry name" value="CRS1_YhbY"/>
    <property type="match status" value="1"/>
</dbReference>
<protein>
    <recommendedName>
        <fullName evidence="3">CRM domain-containing protein</fullName>
    </recommendedName>
</protein>
<dbReference type="PROSITE" id="PS51295">
    <property type="entry name" value="CRM"/>
    <property type="match status" value="1"/>
</dbReference>
<dbReference type="HOGENOM" id="CLU_095994_2_1_7"/>
<dbReference type="InterPro" id="IPR035920">
    <property type="entry name" value="YhbY-like_sf"/>
</dbReference>
<evidence type="ECO:0000259" key="3">
    <source>
        <dbReference type="PROSITE" id="PS51295"/>
    </source>
</evidence>
<dbReference type="GO" id="GO:0003723">
    <property type="term" value="F:RNA binding"/>
    <property type="evidence" value="ECO:0007669"/>
    <property type="project" value="UniProtKB-UniRule"/>
</dbReference>
<dbReference type="RefSeq" id="WP_012174504.1">
    <property type="nucleotide sequence ID" value="NC_009943.1"/>
</dbReference>
<dbReference type="InterPro" id="IPR017924">
    <property type="entry name" value="RNA-binding_YhbY"/>
</dbReference>
<feature type="domain" description="CRM" evidence="3">
    <location>
        <begin position="2"/>
        <end position="99"/>
    </location>
</feature>
<proteinExistence type="predicted"/>
<dbReference type="NCBIfam" id="TIGR00253">
    <property type="entry name" value="RNA_bind_YhbY"/>
    <property type="match status" value="1"/>
</dbReference>
<sequence length="101" mass="11629">MTQLKGFQRKYLRELAHSLKPVVSIGQKGITDAVIRTIDEALDTHELIKLKLLAFKEKDQKKEIIERIEVENKCEVAGTIGHTAILFRQHQDPEKRKITLP</sequence>
<dbReference type="KEGG" id="dol:Dole_1077"/>